<feature type="transmembrane region" description="Helical" evidence="2">
    <location>
        <begin position="96"/>
        <end position="125"/>
    </location>
</feature>
<sequence length="791" mass="83831">MEFDELFVPTGLNEDYATGILTRLFGSIVPQLHGGYDPDTVSIVGGNWLETIFVVFNTFLLLGMLVVLSYTIYAMIFDTAADGKTFGQNADTKYTVLRSVLGVIGFVPVVGGYSLAQVGLLWLVLQGSALADTTWRRVADEMLAGTPLVSGTISTVPPAQAARIRQFGEVFDTLVTGHLCGINANSIALTLQGSPDLEPDMVSTQGSSGGPIQEIRTPVQIETSEEWSLLSGNVATGLMQAHVTFGEGAGGASYGGRNVYCGSVLVTDSYSGNVSSSGDLQTGFLQARAQRQFEHFANTVLPNLSNRAHAVAMSIYQGERDQQSLLIPSRAAVYEAVASYASVSGESVTGLDESSTIATVHEELMGQVTLQGWMLAPVWQRGVAQTVGNLEMPGDSMQLAAVRENRITDFLSGQGYSTDRGTTYDLLTGANARQDTWDEISGAVRALPPPDAAVPQTMALGGTPDVSDQVAQGLYTTVLDLFSPVASATDAGDAFVDPMLQVQRQGQILAAGGGGALALGTTVNIANNSILGRASGFIFGTSDVLDGVAGSLVSVGTTMILSGMVMMIILPLIPMFYFYTAILNWLFQIVELMFALPLAILQLFTPSRDATLIGNFSQVILAIFSVFLRPFFMIIGLILTMMLLAVALTYLHELFTSLVFFIYPGGTGAGGLAGATSVGAAANAAYGMMGLIKMLFFLGIYLLMAFLTVLYGSQLISEFGDFAMQLIGAGVNRYNQASNIADRTALAGGLSYGGLRNVGNRMGLMRQEQAKIHRQSGRNLPPALPSPKEGK</sequence>
<evidence type="ECO:0000313" key="3">
    <source>
        <dbReference type="EMBL" id="OWJ72007.1"/>
    </source>
</evidence>
<keyword evidence="2" id="KW-0812">Transmembrane</keyword>
<keyword evidence="4" id="KW-1185">Reference proteome</keyword>
<evidence type="ECO:0000256" key="1">
    <source>
        <dbReference type="SAM" id="MobiDB-lite"/>
    </source>
</evidence>
<feature type="transmembrane region" description="Helical" evidence="2">
    <location>
        <begin position="585"/>
        <end position="604"/>
    </location>
</feature>
<evidence type="ECO:0000256" key="2">
    <source>
        <dbReference type="SAM" id="Phobius"/>
    </source>
</evidence>
<dbReference type="InterPro" id="IPR027628">
    <property type="entry name" value="DotA_TraY"/>
</dbReference>
<gene>
    <name evidence="3" type="ORF">CDV53_18205</name>
</gene>
<feature type="transmembrane region" description="Helical" evidence="2">
    <location>
        <begin position="559"/>
        <end position="578"/>
    </location>
</feature>
<comment type="caution">
    <text evidence="3">The sequence shown here is derived from an EMBL/GenBank/DDBJ whole genome shotgun (WGS) entry which is preliminary data.</text>
</comment>
<keyword evidence="2" id="KW-1133">Transmembrane helix</keyword>
<dbReference type="Proteomes" id="UP000214673">
    <property type="component" value="Unassembled WGS sequence"/>
</dbReference>
<feature type="transmembrane region" description="Helical" evidence="2">
    <location>
        <begin position="634"/>
        <end position="652"/>
    </location>
</feature>
<dbReference type="RefSeq" id="WP_035747372.1">
    <property type="nucleotide sequence ID" value="NZ_JFGS01000058.1"/>
</dbReference>
<accession>A0ABX3ZP71</accession>
<dbReference type="NCBIfam" id="TIGR04346">
    <property type="entry name" value="DotA_TraY"/>
    <property type="match status" value="1"/>
</dbReference>
<evidence type="ECO:0008006" key="5">
    <source>
        <dbReference type="Google" id="ProtNLM"/>
    </source>
</evidence>
<feature type="transmembrane region" description="Helical" evidence="2">
    <location>
        <begin position="694"/>
        <end position="712"/>
    </location>
</feature>
<protein>
    <recommendedName>
        <fullName evidence="5">Type IV secretion system protein DotA-like protein</fullName>
    </recommendedName>
</protein>
<organism evidence="3 4">
    <name type="scientific">Haematobacter missouriensis</name>
    <dbReference type="NCBI Taxonomy" id="366616"/>
    <lineage>
        <taxon>Bacteria</taxon>
        <taxon>Pseudomonadati</taxon>
        <taxon>Pseudomonadota</taxon>
        <taxon>Alphaproteobacteria</taxon>
        <taxon>Rhodobacterales</taxon>
        <taxon>Paracoccaceae</taxon>
        <taxon>Haematobacter</taxon>
    </lineage>
</organism>
<proteinExistence type="predicted"/>
<reference evidence="3 4" key="1">
    <citation type="submission" date="2016-11" db="EMBL/GenBank/DDBJ databases">
        <title>Comparison of Traditional DNA-DNA Hybridization with In Silico Genomic Analysis.</title>
        <authorList>
            <person name="Nicholson A.C."/>
            <person name="Sammons S."/>
            <person name="Humrighouse B.W."/>
            <person name="Graziano J."/>
            <person name="Lasker B."/>
            <person name="Whitney A.M."/>
            <person name="Mcquiston J.R."/>
        </authorList>
    </citation>
    <scope>NUCLEOTIDE SEQUENCE [LARGE SCALE GENOMIC DNA]</scope>
    <source>
        <strain evidence="3 4">H1892</strain>
    </source>
</reference>
<evidence type="ECO:0000313" key="4">
    <source>
        <dbReference type="Proteomes" id="UP000214673"/>
    </source>
</evidence>
<name>A0ABX3ZP71_9RHOB</name>
<feature type="transmembrane region" description="Helical" evidence="2">
    <location>
        <begin position="52"/>
        <end position="76"/>
    </location>
</feature>
<feature type="region of interest" description="Disordered" evidence="1">
    <location>
        <begin position="770"/>
        <end position="791"/>
    </location>
</feature>
<feature type="transmembrane region" description="Helical" evidence="2">
    <location>
        <begin position="658"/>
        <end position="682"/>
    </location>
</feature>
<dbReference type="EMBL" id="NIPV01000102">
    <property type="protein sequence ID" value="OWJ72007.1"/>
    <property type="molecule type" value="Genomic_DNA"/>
</dbReference>
<keyword evidence="2" id="KW-0472">Membrane</keyword>